<gene>
    <name evidence="2" type="ORF">QYQ95_16585</name>
</gene>
<evidence type="ECO:0000313" key="2">
    <source>
        <dbReference type="EMBL" id="WZS88169.1"/>
    </source>
</evidence>
<evidence type="ECO:0008006" key="4">
    <source>
        <dbReference type="Google" id="ProtNLM"/>
    </source>
</evidence>
<keyword evidence="3" id="KW-1185">Reference proteome</keyword>
<dbReference type="EMBL" id="CP135177">
    <property type="protein sequence ID" value="WZS88169.1"/>
    <property type="molecule type" value="Genomic_DNA"/>
</dbReference>
<feature type="region of interest" description="Disordered" evidence="1">
    <location>
        <begin position="183"/>
        <end position="245"/>
    </location>
</feature>
<dbReference type="AlphaFoldDB" id="A0AAN0LSB3"/>
<accession>A0AAN0LSB3</accession>
<feature type="compositionally biased region" description="Polar residues" evidence="1">
    <location>
        <begin position="222"/>
        <end position="237"/>
    </location>
</feature>
<feature type="region of interest" description="Disordered" evidence="1">
    <location>
        <begin position="1"/>
        <end position="47"/>
    </location>
</feature>
<protein>
    <recommendedName>
        <fullName evidence="4">Conjugal transfer protein TraG</fullName>
    </recommendedName>
</protein>
<evidence type="ECO:0000313" key="3">
    <source>
        <dbReference type="Proteomes" id="UP001441914"/>
    </source>
</evidence>
<organism evidence="2 3">
    <name type="scientific">Vibrio cyclitrophicus ZF270</name>
    <dbReference type="NCBI Taxonomy" id="1136176"/>
    <lineage>
        <taxon>Bacteria</taxon>
        <taxon>Pseudomonadati</taxon>
        <taxon>Pseudomonadota</taxon>
        <taxon>Gammaproteobacteria</taxon>
        <taxon>Vibrionales</taxon>
        <taxon>Vibrionaceae</taxon>
        <taxon>Vibrio</taxon>
    </lineage>
</organism>
<reference evidence="2 3" key="1">
    <citation type="journal article" date="2024" name="Elife">
        <title>Polysaccharide breakdown products drive degradation-dispersal cycles of foraging bacteria through changes in metabolism and motility.</title>
        <authorList>
            <person name="Stubbusch A.K."/>
            <person name="Keegstra J.M."/>
            <person name="Schwartzman J."/>
            <person name="Pontrelli S."/>
            <person name="Clerc E.E."/>
            <person name="Stocker R."/>
            <person name="Magnabosco C."/>
            <person name="Schubert O.T."/>
            <person name="Ackermann M."/>
            <person name="D'Souza G.G."/>
        </authorList>
    </citation>
    <scope>NUCLEOTIDE SEQUENCE [LARGE SCALE GENOMIC DNA]</scope>
    <source>
        <strain evidence="2 3">ZF270</strain>
    </source>
</reference>
<evidence type="ECO:0000256" key="1">
    <source>
        <dbReference type="SAM" id="MobiDB-lite"/>
    </source>
</evidence>
<dbReference type="RefSeq" id="WP_342203004.1">
    <property type="nucleotide sequence ID" value="NZ_CP135177.1"/>
</dbReference>
<proteinExistence type="predicted"/>
<feature type="compositionally biased region" description="Polar residues" evidence="1">
    <location>
        <begin position="27"/>
        <end position="39"/>
    </location>
</feature>
<name>A0AAN0LSB3_9VIBR</name>
<feature type="compositionally biased region" description="Low complexity" evidence="1">
    <location>
        <begin position="9"/>
        <end position="21"/>
    </location>
</feature>
<dbReference type="Proteomes" id="UP001441914">
    <property type="component" value="Chromosome 2"/>
</dbReference>
<sequence length="245" mass="27897">MDTGRPRNAQQHEQQSQMQAAIESYRSGANQTIDASNRLTADERNTEMGTYATGFTANFSETQGLITSTTQSQQEVDTLSQVNSQEQRHLASLTEKLEIPFQGFVEEKYKSEVGRAEQILTGSNDKSRQARADEWEKFKTTDTFKDFVLASVPTQEEHERTFNPEPTQSEWQTMVGEQYKGKALGNTSQTVIEQHKQRGGTERYYTPDNHSQIVEDTREQFESTSNRVEPPSTLQPTQKEDQTRS</sequence>